<feature type="domain" description="C3H1-type" evidence="7">
    <location>
        <begin position="284"/>
        <end position="312"/>
    </location>
</feature>
<dbReference type="EMBL" id="SDOV01000001">
    <property type="protein sequence ID" value="KAH7644681.1"/>
    <property type="molecule type" value="Genomic_DNA"/>
</dbReference>
<evidence type="ECO:0000256" key="3">
    <source>
        <dbReference type="ARBA" id="ARBA00022771"/>
    </source>
</evidence>
<gene>
    <name evidence="8" type="ORF">HUG17_0219</name>
</gene>
<dbReference type="Proteomes" id="UP000828236">
    <property type="component" value="Unassembled WGS sequence"/>
</dbReference>
<feature type="compositionally biased region" description="Polar residues" evidence="6">
    <location>
        <begin position="1"/>
        <end position="12"/>
    </location>
</feature>
<name>A0A9D4P4M9_DERFA</name>
<accession>A0A9D4P4M9</accession>
<keyword evidence="3 5" id="KW-0863">Zinc-finger</keyword>
<dbReference type="Gene3D" id="6.10.250.3220">
    <property type="match status" value="1"/>
</dbReference>
<evidence type="ECO:0000256" key="4">
    <source>
        <dbReference type="ARBA" id="ARBA00022833"/>
    </source>
</evidence>
<evidence type="ECO:0000313" key="8">
    <source>
        <dbReference type="EMBL" id="KAH7644681.1"/>
    </source>
</evidence>
<evidence type="ECO:0000256" key="5">
    <source>
        <dbReference type="PROSITE-ProRule" id="PRU00723"/>
    </source>
</evidence>
<dbReference type="InterPro" id="IPR025271">
    <property type="entry name" value="CCDC28"/>
</dbReference>
<dbReference type="InterPro" id="IPR045877">
    <property type="entry name" value="ZFP36-like"/>
</dbReference>
<feature type="domain" description="C3H1-type" evidence="7">
    <location>
        <begin position="245"/>
        <end position="273"/>
    </location>
</feature>
<dbReference type="PANTHER" id="PTHR12547">
    <property type="entry name" value="CCCH ZINC FINGER/TIS11-RELATED"/>
    <property type="match status" value="1"/>
</dbReference>
<dbReference type="Pfam" id="PF13270">
    <property type="entry name" value="CCDC28"/>
    <property type="match status" value="1"/>
</dbReference>
<dbReference type="SUPFAM" id="SSF90229">
    <property type="entry name" value="CCCH zinc finger"/>
    <property type="match status" value="2"/>
</dbReference>
<feature type="zinc finger region" description="C3H1-type" evidence="5">
    <location>
        <begin position="245"/>
        <end position="273"/>
    </location>
</feature>
<dbReference type="SMART" id="SM00356">
    <property type="entry name" value="ZnF_C3H1"/>
    <property type="match status" value="2"/>
</dbReference>
<feature type="compositionally biased region" description="Low complexity" evidence="6">
    <location>
        <begin position="529"/>
        <end position="543"/>
    </location>
</feature>
<sequence>MLQDPTITSSIKNDNELHHSSSSNSLFTSINNNNDDKHDITGEQYSFNCLTIGNNMNVAGSARRGIFSFGDVDSTEIFDPIGNYDPLKFITDNENHHQPHDDMKSTESVSIDNGNSLVVNDDNPAKTFMQKLLALQHQQSQQFIGTELKVNLDPISSSASSSSLENIILENDDGMNSCSQQSISNSSSSCNASIAFSSISPDGDLDIAIDFDDMLMATPSTSSASSVIDNNNRLPLHNRNYQEARYKTELCLHYRERNFCPHGQRCLFAHGLEELRPYRGRHPKHKTQRCKAFHEHGFCNYGYRCSYIHSESPRTIEYIKKLNHRAQIVKRNRMNLQIPAETNQRSHIQQQPQRRSQSQVQPPYSSSPKNQQHHRRNIHRAQIARHSHFPSYYTLNSLYSKPNFLREFADVRETEQGLTDLLNDFHDGKINAFGENITLENMIKVREQQENLARLHFEMNSQQSNKQSTIDVSGMCNTNASLYQSGCSQPSTPSSSLDQKEQSYQSDSQLSNEPMTMVFANMNGQTTTSSDNNNNNNNNGNSSPRIIISMEETSTTSSSPQPQTPDPMVICGKPFSKSNMIKLIQNLQNLCESIELLQSKNHSAMD</sequence>
<protein>
    <recommendedName>
        <fullName evidence="7">C3H1-type domain-containing protein</fullName>
    </recommendedName>
</protein>
<dbReference type="PANTHER" id="PTHR12547:SF18">
    <property type="entry name" value="PROTEIN TIS11"/>
    <property type="match status" value="1"/>
</dbReference>
<dbReference type="InterPro" id="IPR000571">
    <property type="entry name" value="Znf_CCCH"/>
</dbReference>
<feature type="region of interest" description="Disordered" evidence="6">
    <location>
        <begin position="342"/>
        <end position="377"/>
    </location>
</feature>
<dbReference type="GO" id="GO:0003729">
    <property type="term" value="F:mRNA binding"/>
    <property type="evidence" value="ECO:0007669"/>
    <property type="project" value="InterPro"/>
</dbReference>
<dbReference type="FunFam" id="4.10.1000.10:FF:000001">
    <property type="entry name" value="zinc finger CCCH domain-containing protein 15-like"/>
    <property type="match status" value="1"/>
</dbReference>
<keyword evidence="4 5" id="KW-0862">Zinc</keyword>
<feature type="region of interest" description="Disordered" evidence="6">
    <location>
        <begin position="484"/>
        <end position="544"/>
    </location>
</feature>
<keyword evidence="1 5" id="KW-0479">Metal-binding</keyword>
<dbReference type="GO" id="GO:0008270">
    <property type="term" value="F:zinc ion binding"/>
    <property type="evidence" value="ECO:0007669"/>
    <property type="project" value="UniProtKB-KW"/>
</dbReference>
<evidence type="ECO:0000259" key="7">
    <source>
        <dbReference type="PROSITE" id="PS50103"/>
    </source>
</evidence>
<proteinExistence type="predicted"/>
<comment type="caution">
    <text evidence="8">The sequence shown here is derived from an EMBL/GenBank/DDBJ whole genome shotgun (WGS) entry which is preliminary data.</text>
</comment>
<dbReference type="PROSITE" id="PS50103">
    <property type="entry name" value="ZF_C3H1"/>
    <property type="match status" value="2"/>
</dbReference>
<reference evidence="8" key="2">
    <citation type="journal article" date="2021" name="World Allergy Organ. J.">
        <title>Chromosome-level assembly of Dermatophagoides farinae genome and transcriptome reveals two novel allergens Der f 37 and Der f 39.</title>
        <authorList>
            <person name="Chen J."/>
            <person name="Cai Z."/>
            <person name="Fan D."/>
            <person name="Hu J."/>
            <person name="Hou Y."/>
            <person name="He Y."/>
            <person name="Zhang Z."/>
            <person name="Zhao Z."/>
            <person name="Gao P."/>
            <person name="Hu W."/>
            <person name="Sun J."/>
            <person name="Li J."/>
            <person name="Ji K."/>
        </authorList>
    </citation>
    <scope>NUCLEOTIDE SEQUENCE</scope>
    <source>
        <strain evidence="8">JKM2019</strain>
    </source>
</reference>
<dbReference type="Pfam" id="PF00642">
    <property type="entry name" value="zf-CCCH"/>
    <property type="match status" value="2"/>
</dbReference>
<dbReference type="InterPro" id="IPR036855">
    <property type="entry name" value="Znf_CCCH_sf"/>
</dbReference>
<feature type="compositionally biased region" description="Low complexity" evidence="6">
    <location>
        <begin position="20"/>
        <end position="30"/>
    </location>
</feature>
<dbReference type="Gene3D" id="4.10.1000.10">
    <property type="entry name" value="Zinc finger, CCCH-type"/>
    <property type="match status" value="1"/>
</dbReference>
<reference evidence="8" key="1">
    <citation type="submission" date="2020-06" db="EMBL/GenBank/DDBJ databases">
        <authorList>
            <person name="Ji K."/>
            <person name="Li J."/>
        </authorList>
    </citation>
    <scope>NUCLEOTIDE SEQUENCE</scope>
    <source>
        <strain evidence="8">JKM2019</strain>
        <tissue evidence="8">Whole body</tissue>
    </source>
</reference>
<organism evidence="8">
    <name type="scientific">Dermatophagoides farinae</name>
    <name type="common">American house dust mite</name>
    <dbReference type="NCBI Taxonomy" id="6954"/>
    <lineage>
        <taxon>Eukaryota</taxon>
        <taxon>Metazoa</taxon>
        <taxon>Ecdysozoa</taxon>
        <taxon>Arthropoda</taxon>
        <taxon>Chelicerata</taxon>
        <taxon>Arachnida</taxon>
        <taxon>Acari</taxon>
        <taxon>Acariformes</taxon>
        <taxon>Sarcoptiformes</taxon>
        <taxon>Astigmata</taxon>
        <taxon>Psoroptidia</taxon>
        <taxon>Analgoidea</taxon>
        <taxon>Pyroglyphidae</taxon>
        <taxon>Dermatophagoidinae</taxon>
        <taxon>Dermatophagoides</taxon>
    </lineage>
</organism>
<evidence type="ECO:0000256" key="6">
    <source>
        <dbReference type="SAM" id="MobiDB-lite"/>
    </source>
</evidence>
<keyword evidence="2" id="KW-0677">Repeat</keyword>
<feature type="compositionally biased region" description="Low complexity" evidence="6">
    <location>
        <begin position="345"/>
        <end position="368"/>
    </location>
</feature>
<evidence type="ECO:0000256" key="1">
    <source>
        <dbReference type="ARBA" id="ARBA00022723"/>
    </source>
</evidence>
<feature type="compositionally biased region" description="Low complexity" evidence="6">
    <location>
        <begin position="484"/>
        <end position="496"/>
    </location>
</feature>
<evidence type="ECO:0000256" key="2">
    <source>
        <dbReference type="ARBA" id="ARBA00022737"/>
    </source>
</evidence>
<feature type="region of interest" description="Disordered" evidence="6">
    <location>
        <begin position="1"/>
        <end position="30"/>
    </location>
</feature>
<feature type="zinc finger region" description="C3H1-type" evidence="5">
    <location>
        <begin position="284"/>
        <end position="312"/>
    </location>
</feature>
<dbReference type="AlphaFoldDB" id="A0A9D4P4M9"/>
<feature type="compositionally biased region" description="Polar residues" evidence="6">
    <location>
        <begin position="502"/>
        <end position="514"/>
    </location>
</feature>